<dbReference type="RefSeq" id="WP_186832934.1">
    <property type="nucleotide sequence ID" value="NZ_JAEQMG010000048.1"/>
</dbReference>
<dbReference type="EMBL" id="JAEQMG010000048">
    <property type="protein sequence ID" value="MBK6088061.1"/>
    <property type="molecule type" value="Genomic_DNA"/>
</dbReference>
<name>A0A934TZ20_9FIRM</name>
<dbReference type="InterPro" id="IPR007612">
    <property type="entry name" value="LOR"/>
</dbReference>
<dbReference type="Pfam" id="PF04525">
    <property type="entry name" value="LOR"/>
    <property type="match status" value="1"/>
</dbReference>
<comment type="caution">
    <text evidence="2">The sequence shown here is derived from an EMBL/GenBank/DDBJ whole genome shotgun (WGS) entry which is preliminary data.</text>
</comment>
<evidence type="ECO:0000256" key="1">
    <source>
        <dbReference type="ARBA" id="ARBA00005437"/>
    </source>
</evidence>
<protein>
    <submittedName>
        <fullName evidence="2">Uncharacterized protein</fullName>
    </submittedName>
</protein>
<gene>
    <name evidence="2" type="ORF">JKK62_05245</name>
</gene>
<organism evidence="2 3">
    <name type="scientific">Ruminococcus difficilis</name>
    <dbReference type="NCBI Taxonomy" id="2763069"/>
    <lineage>
        <taxon>Bacteria</taxon>
        <taxon>Bacillati</taxon>
        <taxon>Bacillota</taxon>
        <taxon>Clostridia</taxon>
        <taxon>Eubacteriales</taxon>
        <taxon>Oscillospiraceae</taxon>
        <taxon>Ruminococcus</taxon>
    </lineage>
</organism>
<dbReference type="Gene3D" id="2.40.160.200">
    <property type="entry name" value="LURP1-related"/>
    <property type="match status" value="1"/>
</dbReference>
<evidence type="ECO:0000313" key="2">
    <source>
        <dbReference type="EMBL" id="MBK6088061.1"/>
    </source>
</evidence>
<comment type="similarity">
    <text evidence="1">Belongs to the LOR family.</text>
</comment>
<dbReference type="Proteomes" id="UP000633365">
    <property type="component" value="Unassembled WGS sequence"/>
</dbReference>
<dbReference type="SUPFAM" id="SSF54518">
    <property type="entry name" value="Tubby C-terminal domain-like"/>
    <property type="match status" value="1"/>
</dbReference>
<accession>A0A934TZ20</accession>
<dbReference type="InterPro" id="IPR025659">
    <property type="entry name" value="Tubby-like_C"/>
</dbReference>
<reference evidence="2" key="1">
    <citation type="submission" date="2021-01" db="EMBL/GenBank/DDBJ databases">
        <title>Genome public.</title>
        <authorList>
            <person name="Liu C."/>
            <person name="Sun Q."/>
        </authorList>
    </citation>
    <scope>NUCLEOTIDE SEQUENCE</scope>
    <source>
        <strain evidence="2">M6</strain>
    </source>
</reference>
<dbReference type="InterPro" id="IPR038595">
    <property type="entry name" value="LOR_sf"/>
</dbReference>
<sequence>MKIYLQRDISTLNARYQVADEQGRLRYTVTGKRNPSGESIRICDTDGNTVCKIRSLGFTALSVYSISAGGESMRLNIAVGSGRASIRFRGISFLVRGDVLMGSYSILDADTAVVCTVGRDYARDCIQLVLNQNEREIFCLATAICIDSLNVGSIPALQMT</sequence>
<evidence type="ECO:0000313" key="3">
    <source>
        <dbReference type="Proteomes" id="UP000633365"/>
    </source>
</evidence>
<dbReference type="AlphaFoldDB" id="A0A934TZ20"/>
<proteinExistence type="inferred from homology"/>
<keyword evidence="3" id="KW-1185">Reference proteome</keyword>